<gene>
    <name evidence="4" type="ORF">AAG747_17870</name>
</gene>
<accession>A0AAW9S110</accession>
<dbReference type="GO" id="GO:0003677">
    <property type="term" value="F:DNA binding"/>
    <property type="evidence" value="ECO:0007669"/>
    <property type="project" value="UniProtKB-KW"/>
</dbReference>
<evidence type="ECO:0000313" key="4">
    <source>
        <dbReference type="EMBL" id="MEN7549797.1"/>
    </source>
</evidence>
<evidence type="ECO:0000313" key="5">
    <source>
        <dbReference type="Proteomes" id="UP001403385"/>
    </source>
</evidence>
<dbReference type="Gene3D" id="1.10.10.10">
    <property type="entry name" value="Winged helix-like DNA-binding domain superfamily/Winged helix DNA-binding domain"/>
    <property type="match status" value="1"/>
</dbReference>
<evidence type="ECO:0000256" key="3">
    <source>
        <dbReference type="ARBA" id="ARBA00023163"/>
    </source>
</evidence>
<dbReference type="InterPro" id="IPR036388">
    <property type="entry name" value="WH-like_DNA-bd_sf"/>
</dbReference>
<evidence type="ECO:0000256" key="1">
    <source>
        <dbReference type="ARBA" id="ARBA00023015"/>
    </source>
</evidence>
<dbReference type="EMBL" id="JBDKWZ010000010">
    <property type="protein sequence ID" value="MEN7549797.1"/>
    <property type="molecule type" value="Genomic_DNA"/>
</dbReference>
<evidence type="ECO:0000256" key="2">
    <source>
        <dbReference type="ARBA" id="ARBA00023125"/>
    </source>
</evidence>
<dbReference type="PANTHER" id="PTHR38465">
    <property type="entry name" value="HTH-TYPE TRANSCRIPTIONAL REGULATOR MJ1563-RELATED"/>
    <property type="match status" value="1"/>
</dbReference>
<protein>
    <recommendedName>
        <fullName evidence="6">MarR family transcriptional regulator</fullName>
    </recommendedName>
</protein>
<dbReference type="InterPro" id="IPR052362">
    <property type="entry name" value="HTH-GbsR_regulator"/>
</dbReference>
<keyword evidence="3" id="KW-0804">Transcription</keyword>
<proteinExistence type="predicted"/>
<dbReference type="AlphaFoldDB" id="A0AAW9S110"/>
<dbReference type="Proteomes" id="UP001403385">
    <property type="component" value="Unassembled WGS sequence"/>
</dbReference>
<keyword evidence="5" id="KW-1185">Reference proteome</keyword>
<dbReference type="SUPFAM" id="SSF46785">
    <property type="entry name" value="Winged helix' DNA-binding domain"/>
    <property type="match status" value="1"/>
</dbReference>
<evidence type="ECO:0008006" key="6">
    <source>
        <dbReference type="Google" id="ProtNLM"/>
    </source>
</evidence>
<sequence length="149" mass="17457">MNYQLNEQQLQLVERIVTVLEQDNTSPAIAGIVALLLVSPCREMTIDEIQEQLQLSKSSTNHAINILLQAGMLSYGHKLLARKRYYRLEVRAWRDFLLKKLKRQKKLNELLSEVIEQRPEETHEFNKHLIDLVNLMEQLHTSSIQLLKK</sequence>
<name>A0AAW9S110_9BACT</name>
<dbReference type="PANTHER" id="PTHR38465:SF1">
    <property type="entry name" value="HTH-TYPE TRANSCRIPTIONAL REGULATOR MJ1563-RELATED"/>
    <property type="match status" value="1"/>
</dbReference>
<keyword evidence="2" id="KW-0238">DNA-binding</keyword>
<organism evidence="4 5">
    <name type="scientific">Rapidithrix thailandica</name>
    <dbReference type="NCBI Taxonomy" id="413964"/>
    <lineage>
        <taxon>Bacteria</taxon>
        <taxon>Pseudomonadati</taxon>
        <taxon>Bacteroidota</taxon>
        <taxon>Cytophagia</taxon>
        <taxon>Cytophagales</taxon>
        <taxon>Flammeovirgaceae</taxon>
        <taxon>Rapidithrix</taxon>
    </lineage>
</organism>
<dbReference type="RefSeq" id="WP_346822575.1">
    <property type="nucleotide sequence ID" value="NZ_JBDKWZ010000010.1"/>
</dbReference>
<comment type="caution">
    <text evidence="4">The sequence shown here is derived from an EMBL/GenBank/DDBJ whole genome shotgun (WGS) entry which is preliminary data.</text>
</comment>
<dbReference type="InterPro" id="IPR036390">
    <property type="entry name" value="WH_DNA-bd_sf"/>
</dbReference>
<reference evidence="4 5" key="1">
    <citation type="submission" date="2024-04" db="EMBL/GenBank/DDBJ databases">
        <title>Novel genus in family Flammeovirgaceae.</title>
        <authorList>
            <person name="Nguyen T.H."/>
            <person name="Vuong T.Q."/>
            <person name="Le H."/>
            <person name="Kim S.-G."/>
        </authorList>
    </citation>
    <scope>NUCLEOTIDE SEQUENCE [LARGE SCALE GENOMIC DNA]</scope>
    <source>
        <strain evidence="4 5">JCM 23209</strain>
    </source>
</reference>
<keyword evidence="1" id="KW-0805">Transcription regulation</keyword>